<name>A0A8K0G7X2_IGNLU</name>
<dbReference type="OrthoDB" id="6767820at2759"/>
<dbReference type="AlphaFoldDB" id="A0A8K0G7X2"/>
<comment type="caution">
    <text evidence="2">The sequence shown here is derived from an EMBL/GenBank/DDBJ whole genome shotgun (WGS) entry which is preliminary data.</text>
</comment>
<keyword evidence="3" id="KW-1185">Reference proteome</keyword>
<accession>A0A8K0G7X2</accession>
<protein>
    <submittedName>
        <fullName evidence="2">Uncharacterized protein</fullName>
    </submittedName>
</protein>
<organism evidence="2 3">
    <name type="scientific">Ignelater luminosus</name>
    <name type="common">Cucubano</name>
    <name type="synonym">Pyrophorus luminosus</name>
    <dbReference type="NCBI Taxonomy" id="2038154"/>
    <lineage>
        <taxon>Eukaryota</taxon>
        <taxon>Metazoa</taxon>
        <taxon>Ecdysozoa</taxon>
        <taxon>Arthropoda</taxon>
        <taxon>Hexapoda</taxon>
        <taxon>Insecta</taxon>
        <taxon>Pterygota</taxon>
        <taxon>Neoptera</taxon>
        <taxon>Endopterygota</taxon>
        <taxon>Coleoptera</taxon>
        <taxon>Polyphaga</taxon>
        <taxon>Elateriformia</taxon>
        <taxon>Elateroidea</taxon>
        <taxon>Elateridae</taxon>
        <taxon>Agrypninae</taxon>
        <taxon>Pyrophorini</taxon>
        <taxon>Ignelater</taxon>
    </lineage>
</organism>
<gene>
    <name evidence="2" type="ORF">ILUMI_17440</name>
</gene>
<feature type="region of interest" description="Disordered" evidence="1">
    <location>
        <begin position="1"/>
        <end position="31"/>
    </location>
</feature>
<dbReference type="Proteomes" id="UP000801492">
    <property type="component" value="Unassembled WGS sequence"/>
</dbReference>
<evidence type="ECO:0000313" key="3">
    <source>
        <dbReference type="Proteomes" id="UP000801492"/>
    </source>
</evidence>
<sequence length="101" mass="11300">MGLVSHPVSHPNCSIPQDYLEGDPTSDRPKDVTTLETATAVLQLIQENYQSIYKQIQESLGITAWAAENILHEQLHACKLCTVFLPHRLTNKQKSAGVQWC</sequence>
<dbReference type="EMBL" id="VTPC01074351">
    <property type="protein sequence ID" value="KAF2888733.1"/>
    <property type="molecule type" value="Genomic_DNA"/>
</dbReference>
<evidence type="ECO:0000256" key="1">
    <source>
        <dbReference type="SAM" id="MobiDB-lite"/>
    </source>
</evidence>
<reference evidence="2" key="1">
    <citation type="submission" date="2019-08" db="EMBL/GenBank/DDBJ databases">
        <title>The genome of the North American firefly Photinus pyralis.</title>
        <authorList>
            <consortium name="Photinus pyralis genome working group"/>
            <person name="Fallon T.R."/>
            <person name="Sander Lower S.E."/>
            <person name="Weng J.-K."/>
        </authorList>
    </citation>
    <scope>NUCLEOTIDE SEQUENCE</scope>
    <source>
        <strain evidence="2">TRF0915ILg1</strain>
        <tissue evidence="2">Whole body</tissue>
    </source>
</reference>
<proteinExistence type="predicted"/>
<evidence type="ECO:0000313" key="2">
    <source>
        <dbReference type="EMBL" id="KAF2888733.1"/>
    </source>
</evidence>